<evidence type="ECO:0000256" key="2">
    <source>
        <dbReference type="PROSITE-ProRule" id="PRU00169"/>
    </source>
</evidence>
<sequence length="346" mass="38595">MLDTSIPPKVLLIEDDSVFRLLIKRLLGKDFDVCEADCLEAARRQLASQSFSCVLLDYRLPDGTGMHLLPELIMLDLPVAMMTAMGHERLATEAIEHGCQAYLVKDDLTRETLLDILADAMEDAPNQRQAIRERIVFPQIVQAASNQCRETTATIRGVLLKESGPGTNSDIDHLDRLSHLMEGVLIYARILSAGWIPESISLAHAIQEAIQGLDQTLVPISVARVSQVLPPLQSNAEAVKAIVRNLLDFATQKVRREQQTAVTLETKAFNLEAQVEIQAFHATAEVTAEDENRFVKLMHPELEVSRLLVEKLHGRLWYEEMIGGFRICFALPYQDSSESVENSDAT</sequence>
<keyword evidence="1 2" id="KW-0597">Phosphoprotein</keyword>
<gene>
    <name evidence="4" type="ORF">C5Y98_03225</name>
</gene>
<dbReference type="PROSITE" id="PS50110">
    <property type="entry name" value="RESPONSE_REGULATORY"/>
    <property type="match status" value="1"/>
</dbReference>
<dbReference type="InterPro" id="IPR001789">
    <property type="entry name" value="Sig_transdc_resp-reg_receiver"/>
</dbReference>
<dbReference type="Pfam" id="PF00072">
    <property type="entry name" value="Response_reg"/>
    <property type="match status" value="1"/>
</dbReference>
<proteinExistence type="predicted"/>
<dbReference type="CDD" id="cd00156">
    <property type="entry name" value="REC"/>
    <property type="match status" value="1"/>
</dbReference>
<dbReference type="InterPro" id="IPR011006">
    <property type="entry name" value="CheY-like_superfamily"/>
</dbReference>
<name>A0A2S8GBB4_9BACT</name>
<reference evidence="4 5" key="1">
    <citation type="submission" date="2018-02" db="EMBL/GenBank/DDBJ databases">
        <title>Comparative genomes isolates from brazilian mangrove.</title>
        <authorList>
            <person name="Araujo J.E."/>
            <person name="Taketani R.G."/>
            <person name="Silva M.C.P."/>
            <person name="Loureco M.V."/>
            <person name="Andreote F.D."/>
        </authorList>
    </citation>
    <scope>NUCLEOTIDE SEQUENCE [LARGE SCALE GENOMIC DNA]</scope>
    <source>
        <strain evidence="4 5">NAP PRIS-MGV</strain>
    </source>
</reference>
<dbReference type="SMART" id="SM00448">
    <property type="entry name" value="REC"/>
    <property type="match status" value="1"/>
</dbReference>
<feature type="domain" description="Response regulatory" evidence="3">
    <location>
        <begin position="9"/>
        <end position="120"/>
    </location>
</feature>
<protein>
    <recommendedName>
        <fullName evidence="3">Response regulatory domain-containing protein</fullName>
    </recommendedName>
</protein>
<comment type="caution">
    <text evidence="4">The sequence shown here is derived from an EMBL/GenBank/DDBJ whole genome shotgun (WGS) entry which is preliminary data.</text>
</comment>
<dbReference type="PANTHER" id="PTHR44591:SF3">
    <property type="entry name" value="RESPONSE REGULATORY DOMAIN-CONTAINING PROTEIN"/>
    <property type="match status" value="1"/>
</dbReference>
<dbReference type="Proteomes" id="UP000239388">
    <property type="component" value="Unassembled WGS sequence"/>
</dbReference>
<evidence type="ECO:0000313" key="4">
    <source>
        <dbReference type="EMBL" id="PQO41745.1"/>
    </source>
</evidence>
<dbReference type="Gene3D" id="3.40.50.2300">
    <property type="match status" value="1"/>
</dbReference>
<evidence type="ECO:0000256" key="1">
    <source>
        <dbReference type="ARBA" id="ARBA00022553"/>
    </source>
</evidence>
<dbReference type="RefSeq" id="WP_105351553.1">
    <property type="nucleotide sequence ID" value="NZ_PUIB01000005.1"/>
</dbReference>
<accession>A0A2S8GBB4</accession>
<dbReference type="GO" id="GO:0000160">
    <property type="term" value="P:phosphorelay signal transduction system"/>
    <property type="evidence" value="ECO:0007669"/>
    <property type="project" value="InterPro"/>
</dbReference>
<dbReference type="OrthoDB" id="291124at2"/>
<dbReference type="InterPro" id="IPR050595">
    <property type="entry name" value="Bact_response_regulator"/>
</dbReference>
<evidence type="ECO:0000313" key="5">
    <source>
        <dbReference type="Proteomes" id="UP000239388"/>
    </source>
</evidence>
<dbReference type="AlphaFoldDB" id="A0A2S8GBB4"/>
<feature type="modified residue" description="4-aspartylphosphate" evidence="2">
    <location>
        <position position="57"/>
    </location>
</feature>
<dbReference type="SUPFAM" id="SSF52172">
    <property type="entry name" value="CheY-like"/>
    <property type="match status" value="1"/>
</dbReference>
<dbReference type="EMBL" id="PUIB01000005">
    <property type="protein sequence ID" value="PQO41745.1"/>
    <property type="molecule type" value="Genomic_DNA"/>
</dbReference>
<dbReference type="PANTHER" id="PTHR44591">
    <property type="entry name" value="STRESS RESPONSE REGULATOR PROTEIN 1"/>
    <property type="match status" value="1"/>
</dbReference>
<evidence type="ECO:0000259" key="3">
    <source>
        <dbReference type="PROSITE" id="PS50110"/>
    </source>
</evidence>
<organism evidence="4 5">
    <name type="scientific">Blastopirellula marina</name>
    <dbReference type="NCBI Taxonomy" id="124"/>
    <lineage>
        <taxon>Bacteria</taxon>
        <taxon>Pseudomonadati</taxon>
        <taxon>Planctomycetota</taxon>
        <taxon>Planctomycetia</taxon>
        <taxon>Pirellulales</taxon>
        <taxon>Pirellulaceae</taxon>
        <taxon>Blastopirellula</taxon>
    </lineage>
</organism>